<dbReference type="STRING" id="571915.CMUST_04165"/>
<reference evidence="2 3" key="1">
    <citation type="journal article" date="2015" name="Genome Announc.">
        <title>Complete Genome Sequence of the Type Strain Corynebacterium mustelae DSM 45274, Isolated from Various Tissues of a Male Ferret with Lethal Sepsis.</title>
        <authorList>
            <person name="Ruckert C."/>
            <person name="Eimer J."/>
            <person name="Winkler A."/>
            <person name="Tauch A."/>
        </authorList>
    </citation>
    <scope>NUCLEOTIDE SEQUENCE [LARGE SCALE GENOMIC DNA]</scope>
    <source>
        <strain evidence="2 3">DSM 45274</strain>
    </source>
</reference>
<dbReference type="PATRIC" id="fig|571915.4.peg.888"/>
<dbReference type="RefSeq" id="WP_047261435.1">
    <property type="nucleotide sequence ID" value="NZ_CP011542.1"/>
</dbReference>
<evidence type="ECO:0000259" key="1">
    <source>
        <dbReference type="Pfam" id="PF14080"/>
    </source>
</evidence>
<evidence type="ECO:0000313" key="3">
    <source>
        <dbReference type="Proteomes" id="UP000035199"/>
    </source>
</evidence>
<protein>
    <submittedName>
        <fullName evidence="2">Putative DUF4261 family protein</fullName>
    </submittedName>
</protein>
<proteinExistence type="predicted"/>
<accession>A0A0G3GVJ9</accession>
<dbReference type="Pfam" id="PF14080">
    <property type="entry name" value="DUF4261"/>
    <property type="match status" value="1"/>
</dbReference>
<dbReference type="OrthoDB" id="277550at2"/>
<reference evidence="3" key="2">
    <citation type="submission" date="2015-05" db="EMBL/GenBank/DDBJ databases">
        <title>Complete genome sequence of Corynebacterium mustelae DSM 45274, isolated from various tissues of a male ferret with lethal sepsis.</title>
        <authorList>
            <person name="Ruckert C."/>
            <person name="Albersmeier A."/>
            <person name="Winkler A."/>
            <person name="Tauch A."/>
        </authorList>
    </citation>
    <scope>NUCLEOTIDE SEQUENCE [LARGE SCALE GENOMIC DNA]</scope>
    <source>
        <strain evidence="3">DSM 45274</strain>
    </source>
</reference>
<dbReference type="Proteomes" id="UP000035199">
    <property type="component" value="Chromosome"/>
</dbReference>
<dbReference type="AlphaFoldDB" id="A0A0G3GVJ9"/>
<evidence type="ECO:0000313" key="2">
    <source>
        <dbReference type="EMBL" id="AKK05176.1"/>
    </source>
</evidence>
<keyword evidence="3" id="KW-1185">Reference proteome</keyword>
<dbReference type="InterPro" id="IPR025357">
    <property type="entry name" value="DUF4261"/>
</dbReference>
<dbReference type="EMBL" id="CP011542">
    <property type="protein sequence ID" value="AKK05176.1"/>
    <property type="molecule type" value="Genomic_DNA"/>
</dbReference>
<name>A0A0G3GVJ9_9CORY</name>
<feature type="domain" description="DUF4261" evidence="1">
    <location>
        <begin position="200"/>
        <end position="271"/>
    </location>
</feature>
<dbReference type="KEGG" id="cmv:CMUST_04165"/>
<sequence>MLTQDLAGGPVGAGAFTVDFYWGAHPKRGLDLSPVVKELTETCAIGTIKDTGGTLLLEGFGEKYGSLMPPMLMFSDITEVDDPDTIIDSFERTQLWRLGGREDEALALMNFTMGMTELHMPYASADFPPVARLEVYAAAIRGVIRSLRPDVVRIVHSGDVYFGSEMLQSLEDEQFQPAQLAVNIRSFNVAGKAQGEFLMDSLGAYLFDLPDVQVHAHTVDQDEVAGLVFGIVHYVLDEGDVFNDGDTVGVEEYKVQHEMSLVQPPREVIDVHFGEFAAGNR</sequence>
<organism evidence="2 3">
    <name type="scientific">Corynebacterium mustelae</name>
    <dbReference type="NCBI Taxonomy" id="571915"/>
    <lineage>
        <taxon>Bacteria</taxon>
        <taxon>Bacillati</taxon>
        <taxon>Actinomycetota</taxon>
        <taxon>Actinomycetes</taxon>
        <taxon>Mycobacteriales</taxon>
        <taxon>Corynebacteriaceae</taxon>
        <taxon>Corynebacterium</taxon>
    </lineage>
</organism>
<gene>
    <name evidence="2" type="ORF">CMUST_04165</name>
</gene>